<dbReference type="AlphaFoldDB" id="G7USG1"/>
<dbReference type="HOGENOM" id="CLU_093051_0_0_6"/>
<dbReference type="Proteomes" id="UP000005870">
    <property type="component" value="Chromosome"/>
</dbReference>
<dbReference type="PANTHER" id="PTHR41913:SF1">
    <property type="entry name" value="DUF1684 DOMAIN-CONTAINING PROTEIN"/>
    <property type="match status" value="1"/>
</dbReference>
<evidence type="ECO:0008006" key="3">
    <source>
        <dbReference type="Google" id="ProtNLM"/>
    </source>
</evidence>
<dbReference type="RefSeq" id="WP_014160209.1">
    <property type="nucleotide sequence ID" value="NC_016147.2"/>
</dbReference>
<organism evidence="1 2">
    <name type="scientific">Pseudoxanthomonas spadix (strain BD-a59)</name>
    <dbReference type="NCBI Taxonomy" id="1045855"/>
    <lineage>
        <taxon>Bacteria</taxon>
        <taxon>Pseudomonadati</taxon>
        <taxon>Pseudomonadota</taxon>
        <taxon>Gammaproteobacteria</taxon>
        <taxon>Lysobacterales</taxon>
        <taxon>Lysobacteraceae</taxon>
        <taxon>Pseudoxanthomonas</taxon>
    </lineage>
</organism>
<dbReference type="STRING" id="1045855.DSC_06910"/>
<dbReference type="PROSITE" id="PS51257">
    <property type="entry name" value="PROKAR_LIPOPROTEIN"/>
    <property type="match status" value="1"/>
</dbReference>
<protein>
    <recommendedName>
        <fullName evidence="3">DUF1684 domain-containing protein</fullName>
    </recommendedName>
</protein>
<dbReference type="PANTHER" id="PTHR41913">
    <property type="entry name" value="DUF1684 DOMAIN-CONTAINING PROTEIN"/>
    <property type="match status" value="1"/>
</dbReference>
<evidence type="ECO:0000313" key="1">
    <source>
        <dbReference type="EMBL" id="AER56033.1"/>
    </source>
</evidence>
<dbReference type="Pfam" id="PF07920">
    <property type="entry name" value="DUF1684"/>
    <property type="match status" value="1"/>
</dbReference>
<proteinExistence type="predicted"/>
<dbReference type="KEGG" id="psd:DSC_06910"/>
<evidence type="ECO:0000313" key="2">
    <source>
        <dbReference type="Proteomes" id="UP000005870"/>
    </source>
</evidence>
<dbReference type="eggNOG" id="COG3358">
    <property type="taxonomic scope" value="Bacteria"/>
</dbReference>
<gene>
    <name evidence="1" type="ordered locus">DSC_06910</name>
</gene>
<dbReference type="EMBL" id="CP003093">
    <property type="protein sequence ID" value="AER56033.1"/>
    <property type="molecule type" value="Genomic_DNA"/>
</dbReference>
<keyword evidence="2" id="KW-1185">Reference proteome</keyword>
<reference evidence="1 2" key="1">
    <citation type="journal article" date="2012" name="J. Bacteriol.">
        <title>Complete Genome Sequence of the BTEX-Degrading Bacterium Pseudoxanthomonas spadix BD-a59.</title>
        <authorList>
            <person name="Lee S.H."/>
            <person name="Jin H.M."/>
            <person name="Lee H.J."/>
            <person name="Kim J.M."/>
            <person name="Jeon C.O."/>
        </authorList>
    </citation>
    <scope>NUCLEOTIDE SEQUENCE [LARGE SCALE GENOMIC DNA]</scope>
    <source>
        <strain evidence="1 2">BD-a59</strain>
    </source>
</reference>
<name>G7USG1_PSEUP</name>
<dbReference type="InterPro" id="IPR012467">
    <property type="entry name" value="DUF1684"/>
</dbReference>
<sequence>MKRATEACLVALALVLAGCSDKPAPQAEQALTSDTTFLADNAIWQTERRNALLAPDGWTSLVGLHWLELKSHYIGSGPGSGIRLEVGPPRLGLVQQLGGKVYFTPERGVAMTADGQPLTRRIQLIDDQSGKATVIGFDDGANQMTLIRRGSRLGLRIKSANAPARLQFTALEYWPPDPSWRIQGRFIASAPGSTLTFTDMVGNTVAAPSPGVIEFERDGRPYRLTAMEGEDGGLFLVMADRTSGHGSYPAGRFLDAPAADASGKVVLDFNRAYNPPCVFTRFATCPLPPAENRLDLLVDAGEKIYTGPVGSH</sequence>
<accession>G7USG1</accession>